<keyword evidence="8" id="KW-0479">Metal-binding</keyword>
<dbReference type="GO" id="GO:0042128">
    <property type="term" value="P:nitrate assimilation"/>
    <property type="evidence" value="ECO:0007669"/>
    <property type="project" value="UniProtKB-KW"/>
</dbReference>
<dbReference type="AlphaFoldDB" id="A0A7W4Z510"/>
<dbReference type="EMBL" id="JACHWR010000009">
    <property type="protein sequence ID" value="MBB3045466.1"/>
    <property type="molecule type" value="Genomic_DNA"/>
</dbReference>
<dbReference type="GO" id="GO:0005886">
    <property type="term" value="C:plasma membrane"/>
    <property type="evidence" value="ECO:0007669"/>
    <property type="project" value="UniProtKB-SubCell"/>
</dbReference>
<dbReference type="GO" id="GO:0008940">
    <property type="term" value="F:nitrate reductase activity"/>
    <property type="evidence" value="ECO:0007669"/>
    <property type="project" value="InterPro"/>
</dbReference>
<dbReference type="GO" id="GO:0009055">
    <property type="term" value="F:electron transfer activity"/>
    <property type="evidence" value="ECO:0007669"/>
    <property type="project" value="TreeGrafter"/>
</dbReference>
<keyword evidence="11 24" id="KW-0560">Oxidoreductase</keyword>
<dbReference type="SUPFAM" id="SSF103501">
    <property type="entry name" value="Respiratory nitrate reductase 1 gamma chain"/>
    <property type="match status" value="1"/>
</dbReference>
<gene>
    <name evidence="24" type="ORF">FHU40_005323</name>
</gene>
<dbReference type="RefSeq" id="WP_183595462.1">
    <property type="nucleotide sequence ID" value="NZ_JACHWR010000009.1"/>
</dbReference>
<evidence type="ECO:0000313" key="24">
    <source>
        <dbReference type="EMBL" id="MBB3045466.1"/>
    </source>
</evidence>
<comment type="similarity">
    <text evidence="17">In the C-terminal section; belongs to the nitrate reductase gamma subunit family.</text>
</comment>
<dbReference type="InterPro" id="IPR023234">
    <property type="entry name" value="NarG-like_domain"/>
</dbReference>
<dbReference type="Proteomes" id="UP000589626">
    <property type="component" value="Unassembled WGS sequence"/>
</dbReference>
<keyword evidence="9" id="KW-0249">Electron transport</keyword>
<feature type="transmembrane region" description="Helical" evidence="22">
    <location>
        <begin position="44"/>
        <end position="69"/>
    </location>
</feature>
<evidence type="ECO:0000256" key="11">
    <source>
        <dbReference type="ARBA" id="ARBA00023002"/>
    </source>
</evidence>
<feature type="binding site" description="axial binding residue" evidence="20">
    <location>
        <position position="53"/>
    </location>
    <ligand>
        <name>heme b</name>
        <dbReference type="ChEBI" id="CHEBI:60344"/>
        <label>1</label>
    </ligand>
    <ligandPart>
        <name>Fe</name>
        <dbReference type="ChEBI" id="CHEBI:18248"/>
    </ligandPart>
</feature>
<feature type="transmembrane region" description="Helical" evidence="22">
    <location>
        <begin position="181"/>
        <end position="199"/>
    </location>
</feature>
<feature type="transmembrane region" description="Helical" evidence="22">
    <location>
        <begin position="128"/>
        <end position="148"/>
    </location>
</feature>
<comment type="similarity">
    <text evidence="16">In the central section; belongs to the NarJ/NarW family.</text>
</comment>
<dbReference type="GO" id="GO:0009325">
    <property type="term" value="C:nitrate reductase complex"/>
    <property type="evidence" value="ECO:0007669"/>
    <property type="project" value="InterPro"/>
</dbReference>
<protein>
    <recommendedName>
        <fullName evidence="19">Nitrate reductase-like protein NarX</fullName>
    </recommendedName>
</protein>
<evidence type="ECO:0000256" key="8">
    <source>
        <dbReference type="ARBA" id="ARBA00022723"/>
    </source>
</evidence>
<evidence type="ECO:0000256" key="16">
    <source>
        <dbReference type="ARBA" id="ARBA00061095"/>
    </source>
</evidence>
<comment type="function">
    <text evidence="15">Does not seem to have nitrate reductase activity.</text>
</comment>
<keyword evidence="6 20" id="KW-0349">Heme</keyword>
<accession>A0A7W4Z510</accession>
<dbReference type="InterPro" id="IPR051936">
    <property type="entry name" value="Heme-iron_electron_transfer"/>
</dbReference>
<evidence type="ECO:0000256" key="19">
    <source>
        <dbReference type="ARBA" id="ARBA00071287"/>
    </source>
</evidence>
<feature type="transmembrane region" description="Helical" evidence="22">
    <location>
        <begin position="6"/>
        <end position="23"/>
    </location>
</feature>
<evidence type="ECO:0000256" key="7">
    <source>
        <dbReference type="ARBA" id="ARBA00022692"/>
    </source>
</evidence>
<dbReference type="FunFam" id="1.20.950.20:FF:000001">
    <property type="entry name" value="Respiratory nitrate reductase subunit gamma"/>
    <property type="match status" value="1"/>
</dbReference>
<dbReference type="Pfam" id="PF02665">
    <property type="entry name" value="Nitrate_red_gam"/>
    <property type="match status" value="1"/>
</dbReference>
<evidence type="ECO:0000256" key="4">
    <source>
        <dbReference type="ARBA" id="ARBA00022448"/>
    </source>
</evidence>
<feature type="binding site" description="axial binding residue" evidence="20">
    <location>
        <position position="63"/>
    </location>
    <ligand>
        <name>heme b</name>
        <dbReference type="ChEBI" id="CHEBI:60344"/>
        <label>1</label>
    </ligand>
    <ligandPart>
        <name>Fe</name>
        <dbReference type="ChEBI" id="CHEBI:18248"/>
    </ligandPart>
</feature>
<evidence type="ECO:0000256" key="9">
    <source>
        <dbReference type="ARBA" id="ARBA00022982"/>
    </source>
</evidence>
<evidence type="ECO:0000256" key="22">
    <source>
        <dbReference type="SAM" id="Phobius"/>
    </source>
</evidence>
<keyword evidence="14 22" id="KW-0472">Membrane</keyword>
<comment type="cofactor">
    <cofactor evidence="2">
        <name>heme b</name>
        <dbReference type="ChEBI" id="CHEBI:60344"/>
    </cofactor>
</comment>
<keyword evidence="10 22" id="KW-1133">Transmembrane helix</keyword>
<evidence type="ECO:0000256" key="18">
    <source>
        <dbReference type="ARBA" id="ARBA00061480"/>
    </source>
</evidence>
<evidence type="ECO:0000256" key="3">
    <source>
        <dbReference type="ARBA" id="ARBA00004651"/>
    </source>
</evidence>
<comment type="subcellular location">
    <subcellularLocation>
        <location evidence="3">Cell membrane</location>
        <topology evidence="3">Multi-pass membrane protein</topology>
    </subcellularLocation>
</comment>
<evidence type="ECO:0000256" key="13">
    <source>
        <dbReference type="ARBA" id="ARBA00023063"/>
    </source>
</evidence>
<keyword evidence="7 22" id="KW-0812">Transmembrane</keyword>
<feature type="domain" description="NarG-like" evidence="23">
    <location>
        <begin position="2"/>
        <end position="223"/>
    </location>
</feature>
<comment type="similarity">
    <text evidence="18">In the N-terminal section; belongs to the nitrate reductase alpha subunit family.</text>
</comment>
<evidence type="ECO:0000256" key="14">
    <source>
        <dbReference type="ARBA" id="ARBA00023136"/>
    </source>
</evidence>
<dbReference type="PANTHER" id="PTHR30598">
    <property type="entry name" value="NITRATE REDUCTASE PRIVATE CHAPERONE, REDOX ENZYME MATURATION PROTEIN REMP FAMILY"/>
    <property type="match status" value="1"/>
</dbReference>
<evidence type="ECO:0000256" key="17">
    <source>
        <dbReference type="ARBA" id="ARBA00061196"/>
    </source>
</evidence>
<keyword evidence="4" id="KW-0813">Transport</keyword>
<evidence type="ECO:0000256" key="5">
    <source>
        <dbReference type="ARBA" id="ARBA00022475"/>
    </source>
</evidence>
<dbReference type="Gene3D" id="1.20.950.20">
    <property type="entry name" value="Transmembrane di-heme cytochromes, Chain C"/>
    <property type="match status" value="1"/>
</dbReference>
<dbReference type="GO" id="GO:0046872">
    <property type="term" value="F:metal ion binding"/>
    <property type="evidence" value="ECO:0007669"/>
    <property type="project" value="UniProtKB-KW"/>
</dbReference>
<evidence type="ECO:0000256" key="6">
    <source>
        <dbReference type="ARBA" id="ARBA00022617"/>
    </source>
</evidence>
<dbReference type="InterPro" id="IPR036197">
    <property type="entry name" value="NarG-like_sf"/>
</dbReference>
<dbReference type="GO" id="GO:0020037">
    <property type="term" value="F:heme binding"/>
    <property type="evidence" value="ECO:0007669"/>
    <property type="project" value="TreeGrafter"/>
</dbReference>
<evidence type="ECO:0000259" key="23">
    <source>
        <dbReference type="Pfam" id="PF02665"/>
    </source>
</evidence>
<comment type="cofactor">
    <cofactor evidence="1">
        <name>Mo-bis(molybdopterin guanine dinucleotide)</name>
        <dbReference type="ChEBI" id="CHEBI:60539"/>
    </cofactor>
</comment>
<sequence length="251" mass="28282">MNVLLWGVLPYLVIATLVLGTIWRYRYDKFGWTTRSSQLYESRLLRIGSPLFHFGILVVFIGHVGGLLIPEDWTEAVGISESMYHFNALLFGGIAGFCTLAGIIILVVRRRRTGPVFMATTVNDKVMYVLLVGAITLGLWTTLVAVGAGSEAHNYRETVSPWFRSIWRLNPDVHAMAEAPIQFHVHVLVGMLLFAAWPFTRLVHAFTAPVHYLFRPYIVYRSRDARTPAPTGRPRAGWSPVGTPDRDRSTR</sequence>
<evidence type="ECO:0000256" key="1">
    <source>
        <dbReference type="ARBA" id="ARBA00001942"/>
    </source>
</evidence>
<organism evidence="24 25">
    <name type="scientific">Nocardioides soli</name>
    <dbReference type="NCBI Taxonomy" id="1036020"/>
    <lineage>
        <taxon>Bacteria</taxon>
        <taxon>Bacillati</taxon>
        <taxon>Actinomycetota</taxon>
        <taxon>Actinomycetes</taxon>
        <taxon>Propionibacteriales</taxon>
        <taxon>Nocardioidaceae</taxon>
        <taxon>Nocardioides</taxon>
    </lineage>
</organism>
<keyword evidence="13" id="KW-0534">Nitrate assimilation</keyword>
<evidence type="ECO:0000256" key="21">
    <source>
        <dbReference type="SAM" id="MobiDB-lite"/>
    </source>
</evidence>
<feature type="transmembrane region" description="Helical" evidence="22">
    <location>
        <begin position="89"/>
        <end position="108"/>
    </location>
</feature>
<dbReference type="GO" id="GO:0019645">
    <property type="term" value="P:anaerobic electron transport chain"/>
    <property type="evidence" value="ECO:0007669"/>
    <property type="project" value="TreeGrafter"/>
</dbReference>
<evidence type="ECO:0000256" key="20">
    <source>
        <dbReference type="PIRSR" id="PIRSR603816-1"/>
    </source>
</evidence>
<evidence type="ECO:0000256" key="10">
    <source>
        <dbReference type="ARBA" id="ARBA00022989"/>
    </source>
</evidence>
<name>A0A7W4Z510_9ACTN</name>
<feature type="region of interest" description="Disordered" evidence="21">
    <location>
        <begin position="226"/>
        <end position="251"/>
    </location>
</feature>
<evidence type="ECO:0000256" key="2">
    <source>
        <dbReference type="ARBA" id="ARBA00001970"/>
    </source>
</evidence>
<dbReference type="PANTHER" id="PTHR30598:SF3">
    <property type="entry name" value="RESPIRATORY NITRATE REDUCTASE 1 GAMMA CHAIN"/>
    <property type="match status" value="1"/>
</dbReference>
<reference evidence="24 25" key="1">
    <citation type="submission" date="2020-08" db="EMBL/GenBank/DDBJ databases">
        <title>Sequencing the genomes of 1000 actinobacteria strains.</title>
        <authorList>
            <person name="Klenk H.-P."/>
        </authorList>
    </citation>
    <scope>NUCLEOTIDE SEQUENCE [LARGE SCALE GENOMIC DNA]</scope>
    <source>
        <strain evidence="24 25">DSM 105498</strain>
    </source>
</reference>
<dbReference type="InterPro" id="IPR003816">
    <property type="entry name" value="Nitrate_red_gam"/>
</dbReference>
<proteinExistence type="inferred from homology"/>
<dbReference type="NCBIfam" id="TIGR00351">
    <property type="entry name" value="narI"/>
    <property type="match status" value="1"/>
</dbReference>
<feature type="binding site" description="axial binding residue" evidence="20">
    <location>
        <position position="186"/>
    </location>
    <ligand>
        <name>heme b</name>
        <dbReference type="ChEBI" id="CHEBI:60344"/>
        <label>1</label>
    </ligand>
    <ligandPart>
        <name>Fe</name>
        <dbReference type="ChEBI" id="CHEBI:18248"/>
    </ligandPart>
</feature>
<evidence type="ECO:0000256" key="12">
    <source>
        <dbReference type="ARBA" id="ARBA00023004"/>
    </source>
</evidence>
<feature type="binding site" description="axial binding residue" evidence="20">
    <location>
        <position position="204"/>
    </location>
    <ligand>
        <name>heme b</name>
        <dbReference type="ChEBI" id="CHEBI:60344"/>
        <label>1</label>
    </ligand>
    <ligandPart>
        <name>Fe</name>
        <dbReference type="ChEBI" id="CHEBI:18248"/>
    </ligandPart>
</feature>
<comment type="caution">
    <text evidence="24">The sequence shown here is derived from an EMBL/GenBank/DDBJ whole genome shotgun (WGS) entry which is preliminary data.</text>
</comment>
<evidence type="ECO:0000256" key="15">
    <source>
        <dbReference type="ARBA" id="ARBA00056200"/>
    </source>
</evidence>
<evidence type="ECO:0000313" key="25">
    <source>
        <dbReference type="Proteomes" id="UP000589626"/>
    </source>
</evidence>
<keyword evidence="5" id="KW-1003">Cell membrane</keyword>
<keyword evidence="25" id="KW-1185">Reference proteome</keyword>
<keyword evidence="12 20" id="KW-0408">Iron</keyword>